<dbReference type="Proteomes" id="UP000318833">
    <property type="component" value="Unassembled WGS sequence"/>
</dbReference>
<dbReference type="Pfam" id="PF26549">
    <property type="entry name" value="Tricorn_N"/>
    <property type="match status" value="1"/>
</dbReference>
<dbReference type="PANTHER" id="PTHR36842">
    <property type="entry name" value="PROTEIN TOLB HOMOLOG"/>
    <property type="match status" value="1"/>
</dbReference>
<sequence length="299" mass="33753">MRCVKIIYTLSIFLFAQITSSQSNEKPESTQYTIAYSSKKSGDGEIYLTNSQVTSKIKITNRRGNDGYAAWSPDGKRIASYAYHDGRKTWSIHTMNIDGTRRKRLTHAKNKWDSSPAWSPDGKRIAFSRSYKNDKGVWTEEIWIMNSDGNKQTQIKSLNGGGPYFTLDGKIVFHSQTNTSEICIANADGSAMTTLTNNDAEDWHPEVSPDGKQIAFMSNRDGNHEIYVMNIDGSHQKRLTFNDVRDSTPTWSPDSSQILYTSHDKEENAHIYIMNSDGSSVKKFIQNAGGQAWLKIRKP</sequence>
<organism evidence="3 4">
    <name type="scientific">Aquimarina algiphila</name>
    <dbReference type="NCBI Taxonomy" id="2047982"/>
    <lineage>
        <taxon>Bacteria</taxon>
        <taxon>Pseudomonadati</taxon>
        <taxon>Bacteroidota</taxon>
        <taxon>Flavobacteriia</taxon>
        <taxon>Flavobacteriales</taxon>
        <taxon>Flavobacteriaceae</taxon>
        <taxon>Aquimarina</taxon>
    </lineage>
</organism>
<feature type="chain" id="PRO_5021899352" evidence="2">
    <location>
        <begin position="24"/>
        <end position="299"/>
    </location>
</feature>
<evidence type="ECO:0000313" key="3">
    <source>
        <dbReference type="EMBL" id="TSE04181.1"/>
    </source>
</evidence>
<gene>
    <name evidence="3" type="ORF">FOF46_27125</name>
</gene>
<comment type="similarity">
    <text evidence="1">Belongs to the TolB family.</text>
</comment>
<keyword evidence="4" id="KW-1185">Reference proteome</keyword>
<dbReference type="SUPFAM" id="SSF69304">
    <property type="entry name" value="Tricorn protease N-terminal domain"/>
    <property type="match status" value="1"/>
</dbReference>
<dbReference type="EMBL" id="VLNR01000086">
    <property type="protein sequence ID" value="TSE04181.1"/>
    <property type="molecule type" value="Genomic_DNA"/>
</dbReference>
<feature type="signal peptide" evidence="2">
    <location>
        <begin position="1"/>
        <end position="23"/>
    </location>
</feature>
<evidence type="ECO:0000256" key="2">
    <source>
        <dbReference type="SAM" id="SignalP"/>
    </source>
</evidence>
<protein>
    <submittedName>
        <fullName evidence="3">DUF5050 domain-containing protein</fullName>
    </submittedName>
</protein>
<reference evidence="3 4" key="1">
    <citation type="submission" date="2019-07" db="EMBL/GenBank/DDBJ databases">
        <title>The draft genome sequence of Aquimarina algiphila M91.</title>
        <authorList>
            <person name="Meng X."/>
        </authorList>
    </citation>
    <scope>NUCLEOTIDE SEQUENCE [LARGE SCALE GENOMIC DNA]</scope>
    <source>
        <strain evidence="3 4">M91</strain>
    </source>
</reference>
<dbReference type="InterPro" id="IPR011659">
    <property type="entry name" value="WD40"/>
</dbReference>
<dbReference type="Pfam" id="PF07676">
    <property type="entry name" value="PD40"/>
    <property type="match status" value="2"/>
</dbReference>
<dbReference type="Gene3D" id="2.120.10.60">
    <property type="entry name" value="Tricorn protease N-terminal domain"/>
    <property type="match status" value="2"/>
</dbReference>
<keyword evidence="2" id="KW-0732">Signal</keyword>
<dbReference type="AlphaFoldDB" id="A0A554VBZ8"/>
<dbReference type="OrthoDB" id="9815657at2"/>
<name>A0A554VBZ8_9FLAO</name>
<dbReference type="Gene3D" id="2.120.10.30">
    <property type="entry name" value="TolB, C-terminal domain"/>
    <property type="match status" value="1"/>
</dbReference>
<evidence type="ECO:0000256" key="1">
    <source>
        <dbReference type="ARBA" id="ARBA00009820"/>
    </source>
</evidence>
<comment type="caution">
    <text evidence="3">The sequence shown here is derived from an EMBL/GenBank/DDBJ whole genome shotgun (WGS) entry which is preliminary data.</text>
</comment>
<dbReference type="PANTHER" id="PTHR36842:SF1">
    <property type="entry name" value="PROTEIN TOLB"/>
    <property type="match status" value="1"/>
</dbReference>
<dbReference type="InterPro" id="IPR011042">
    <property type="entry name" value="6-blade_b-propeller_TolB-like"/>
</dbReference>
<accession>A0A554VBZ8</accession>
<evidence type="ECO:0000313" key="4">
    <source>
        <dbReference type="Proteomes" id="UP000318833"/>
    </source>
</evidence>
<proteinExistence type="inferred from homology"/>